<dbReference type="NCBIfam" id="TIGR01885">
    <property type="entry name" value="Orn_aminotrans"/>
    <property type="match status" value="1"/>
</dbReference>
<protein>
    <recommendedName>
        <fullName evidence="4 9">Ornithine aminotransferase</fullName>
        <ecNumber evidence="4 9">2.6.1.13</ecNumber>
    </recommendedName>
</protein>
<dbReference type="AlphaFoldDB" id="A0A1D1Z775"/>
<dbReference type="Gene3D" id="3.40.640.10">
    <property type="entry name" value="Type I PLP-dependent aspartate aminotransferase-like (Major domain)"/>
    <property type="match status" value="1"/>
</dbReference>
<dbReference type="FunFam" id="3.40.640.10:FF:000011">
    <property type="entry name" value="Ornithine aminotransferase"/>
    <property type="match status" value="1"/>
</dbReference>
<dbReference type="GO" id="GO:0055129">
    <property type="term" value="P:L-proline biosynthetic process"/>
    <property type="evidence" value="ECO:0007669"/>
    <property type="project" value="UniProtKB-UniPathway"/>
</dbReference>
<accession>A0A1D1Z775</accession>
<keyword evidence="7 8" id="KW-0663">Pyridoxal phosphate</keyword>
<comment type="similarity">
    <text evidence="3 8">Belongs to the class-III pyridoxal-phosphate-dependent aminotransferase family.</text>
</comment>
<dbReference type="PANTHER" id="PTHR11986:SF18">
    <property type="entry name" value="ORNITHINE AMINOTRANSFERASE, MITOCHONDRIAL"/>
    <property type="match status" value="1"/>
</dbReference>
<gene>
    <name evidence="10" type="primary">SPBC21C3.08c_4</name>
    <name evidence="10" type="ORF">g.56447</name>
</gene>
<evidence type="ECO:0000256" key="5">
    <source>
        <dbReference type="ARBA" id="ARBA00022576"/>
    </source>
</evidence>
<evidence type="ECO:0000256" key="6">
    <source>
        <dbReference type="ARBA" id="ARBA00022679"/>
    </source>
</evidence>
<organism evidence="10">
    <name type="scientific">Anthurium amnicola</name>
    <dbReference type="NCBI Taxonomy" id="1678845"/>
    <lineage>
        <taxon>Eukaryota</taxon>
        <taxon>Viridiplantae</taxon>
        <taxon>Streptophyta</taxon>
        <taxon>Embryophyta</taxon>
        <taxon>Tracheophyta</taxon>
        <taxon>Spermatophyta</taxon>
        <taxon>Magnoliopsida</taxon>
        <taxon>Liliopsida</taxon>
        <taxon>Araceae</taxon>
        <taxon>Pothoideae</taxon>
        <taxon>Potheae</taxon>
        <taxon>Anthurium</taxon>
    </lineage>
</organism>
<evidence type="ECO:0000256" key="1">
    <source>
        <dbReference type="ARBA" id="ARBA00001933"/>
    </source>
</evidence>
<dbReference type="InterPro" id="IPR015421">
    <property type="entry name" value="PyrdxlP-dep_Trfase_major"/>
</dbReference>
<dbReference type="FunFam" id="3.90.1150.10:FF:000152">
    <property type="entry name" value="Ornithine aminotransferase"/>
    <property type="match status" value="1"/>
</dbReference>
<dbReference type="CDD" id="cd00610">
    <property type="entry name" value="OAT_like"/>
    <property type="match status" value="1"/>
</dbReference>
<dbReference type="InterPro" id="IPR015422">
    <property type="entry name" value="PyrdxlP-dep_Trfase_small"/>
</dbReference>
<keyword evidence="6 9" id="KW-0808">Transferase</keyword>
<comment type="cofactor">
    <cofactor evidence="1 9">
        <name>pyridoxal 5'-phosphate</name>
        <dbReference type="ChEBI" id="CHEBI:597326"/>
    </cofactor>
</comment>
<sequence length="450" mass="49549">MSTRLNDNEEQSSSQTVIDLECKYSAHNYHPLPVVFSKGEGSHVWDPESNEYLDFLSAYSAVNQGHCHPKIVETLCKQAQKLTLSSRAFHNDVFGKYAKFISEYFGYQMVLPMNTGAEAVETAIKLSRKWGYLKKKIPENKAIIIACRNNFHGRTLAVISMSTNPEAREGFGPFVPRLGPVCPVTERIVNFNSIKDLNDALEAHGPNVAAFLVEPIQGEAGIQVPDDGYLKKAYDLCKNHNVLLIADEVQTGLGRTGKMLCQEHDGVRADMVLLGKSLSGGVYPISVVLADKEIMLCIKPGEHGSTYGGNPLGCAVAIAALEVIKEENLVENAAVLGEKFRAALRKIDSPLLQTVRGRGLLNAIIIDETKSDKTAWQLCLLLKSRGLLAKPTHKNIIRLAPALSITNEELMEGVRIIEKSLQDIVNMKAEDIPGYLENLKLNLPEQLCDD</sequence>
<evidence type="ECO:0000256" key="4">
    <source>
        <dbReference type="ARBA" id="ARBA00012924"/>
    </source>
</evidence>
<dbReference type="GO" id="GO:0019544">
    <property type="term" value="P:L-arginine catabolic process to L-glutamate"/>
    <property type="evidence" value="ECO:0007669"/>
    <property type="project" value="TreeGrafter"/>
</dbReference>
<evidence type="ECO:0000313" key="10">
    <source>
        <dbReference type="EMBL" id="JAT62747.1"/>
    </source>
</evidence>
<evidence type="ECO:0000256" key="2">
    <source>
        <dbReference type="ARBA" id="ARBA00004998"/>
    </source>
</evidence>
<evidence type="ECO:0000256" key="8">
    <source>
        <dbReference type="RuleBase" id="RU003560"/>
    </source>
</evidence>
<dbReference type="SUPFAM" id="SSF53383">
    <property type="entry name" value="PLP-dependent transferases"/>
    <property type="match status" value="1"/>
</dbReference>
<dbReference type="PROSITE" id="PS00600">
    <property type="entry name" value="AA_TRANSFER_CLASS_3"/>
    <property type="match status" value="1"/>
</dbReference>
<dbReference type="PIRSF" id="PIRSF000521">
    <property type="entry name" value="Transaminase_4ab_Lys_Orn"/>
    <property type="match status" value="1"/>
</dbReference>
<dbReference type="InterPro" id="IPR015424">
    <property type="entry name" value="PyrdxlP-dep_Trfase"/>
</dbReference>
<dbReference type="GO" id="GO:0042802">
    <property type="term" value="F:identical protein binding"/>
    <property type="evidence" value="ECO:0007669"/>
    <property type="project" value="TreeGrafter"/>
</dbReference>
<dbReference type="InterPro" id="IPR005814">
    <property type="entry name" value="Aminotrans_3"/>
</dbReference>
<dbReference type="GO" id="GO:0030170">
    <property type="term" value="F:pyridoxal phosphate binding"/>
    <property type="evidence" value="ECO:0007669"/>
    <property type="project" value="InterPro"/>
</dbReference>
<evidence type="ECO:0000256" key="7">
    <source>
        <dbReference type="ARBA" id="ARBA00022898"/>
    </source>
</evidence>
<dbReference type="EMBL" id="GDJX01005189">
    <property type="protein sequence ID" value="JAT62747.1"/>
    <property type="molecule type" value="Transcribed_RNA"/>
</dbReference>
<dbReference type="Gene3D" id="3.90.1150.10">
    <property type="entry name" value="Aspartate Aminotransferase, domain 1"/>
    <property type="match status" value="1"/>
</dbReference>
<reference evidence="10" key="1">
    <citation type="submission" date="2015-07" db="EMBL/GenBank/DDBJ databases">
        <title>Transcriptome Assembly of Anthurium amnicola.</title>
        <authorList>
            <person name="Suzuki J."/>
        </authorList>
    </citation>
    <scope>NUCLEOTIDE SEQUENCE</scope>
</reference>
<dbReference type="InterPro" id="IPR049704">
    <property type="entry name" value="Aminotrans_3_PPA_site"/>
</dbReference>
<comment type="catalytic activity">
    <reaction evidence="9">
        <text>a 2-oxocarboxylate + L-ornithine = L-glutamate 5-semialdehyde + an L-alpha-amino acid</text>
        <dbReference type="Rhea" id="RHEA:13877"/>
        <dbReference type="ChEBI" id="CHEBI:35179"/>
        <dbReference type="ChEBI" id="CHEBI:46911"/>
        <dbReference type="ChEBI" id="CHEBI:58066"/>
        <dbReference type="ChEBI" id="CHEBI:59869"/>
        <dbReference type="EC" id="2.6.1.13"/>
    </reaction>
</comment>
<evidence type="ECO:0000256" key="9">
    <source>
        <dbReference type="RuleBase" id="RU365036"/>
    </source>
</evidence>
<dbReference type="GO" id="GO:0004587">
    <property type="term" value="F:ornithine aminotransferase activity"/>
    <property type="evidence" value="ECO:0007669"/>
    <property type="project" value="UniProtKB-EC"/>
</dbReference>
<dbReference type="PANTHER" id="PTHR11986">
    <property type="entry name" value="AMINOTRANSFERASE CLASS III"/>
    <property type="match status" value="1"/>
</dbReference>
<dbReference type="GO" id="GO:0010121">
    <property type="term" value="P:L-arginine catabolic process to proline via ornithine"/>
    <property type="evidence" value="ECO:0007669"/>
    <property type="project" value="TreeGrafter"/>
</dbReference>
<dbReference type="EC" id="2.6.1.13" evidence="4 9"/>
<name>A0A1D1Z775_9ARAE</name>
<evidence type="ECO:0000256" key="3">
    <source>
        <dbReference type="ARBA" id="ARBA00008954"/>
    </source>
</evidence>
<keyword evidence="5 9" id="KW-0032">Aminotransferase</keyword>
<proteinExistence type="inferred from homology"/>
<dbReference type="GO" id="GO:0005737">
    <property type="term" value="C:cytoplasm"/>
    <property type="evidence" value="ECO:0007669"/>
    <property type="project" value="TreeGrafter"/>
</dbReference>
<dbReference type="InterPro" id="IPR010164">
    <property type="entry name" value="Orn_aminotrans"/>
</dbReference>
<dbReference type="Pfam" id="PF00202">
    <property type="entry name" value="Aminotran_3"/>
    <property type="match status" value="1"/>
</dbReference>
<comment type="pathway">
    <text evidence="2 9">Amino-acid biosynthesis; L-proline biosynthesis; L-glutamate 5-semialdehyde from L-ornithine: step 1/1.</text>
</comment>
<dbReference type="UniPathway" id="UPA00098">
    <property type="reaction ID" value="UER00358"/>
</dbReference>
<dbReference type="InterPro" id="IPR050103">
    <property type="entry name" value="Class-III_PLP-dep_AT"/>
</dbReference>